<dbReference type="PANTHER" id="PTHR23131:SF4">
    <property type="entry name" value="METALLO-BETA-LACTAMASE SUPERFAMILY POTEIN"/>
    <property type="match status" value="1"/>
</dbReference>
<gene>
    <name evidence="2" type="ORF">SAMN04488067_101331</name>
</gene>
<dbReference type="Gene3D" id="3.60.15.10">
    <property type="entry name" value="Ribonuclease Z/Hydroxyacylglutathione hydrolase-like"/>
    <property type="match status" value="1"/>
</dbReference>
<dbReference type="PANTHER" id="PTHR23131">
    <property type="entry name" value="ENDORIBONUCLEASE LACTB2"/>
    <property type="match status" value="1"/>
</dbReference>
<protein>
    <submittedName>
        <fullName evidence="2">Glyoxylase, beta-lactamase superfamily II</fullName>
    </submittedName>
</protein>
<dbReference type="Gene3D" id="1.10.10.10">
    <property type="entry name" value="Winged helix-like DNA-binding domain superfamily/Winged helix DNA-binding domain"/>
    <property type="match status" value="1"/>
</dbReference>
<dbReference type="InterPro" id="IPR036388">
    <property type="entry name" value="WH-like_DNA-bd_sf"/>
</dbReference>
<dbReference type="InterPro" id="IPR036866">
    <property type="entry name" value="RibonucZ/Hydroxyglut_hydro"/>
</dbReference>
<dbReference type="InterPro" id="IPR050662">
    <property type="entry name" value="Sec-metab_biosynth-thioest"/>
</dbReference>
<dbReference type="Proteomes" id="UP000324020">
    <property type="component" value="Unassembled WGS sequence"/>
</dbReference>
<dbReference type="Pfam" id="PF00753">
    <property type="entry name" value="Lactamase_B"/>
    <property type="match status" value="1"/>
</dbReference>
<dbReference type="CDD" id="cd07725">
    <property type="entry name" value="TTHA1429-like_MBL-fold"/>
    <property type="match status" value="1"/>
</dbReference>
<dbReference type="EMBL" id="FNBO01000001">
    <property type="protein sequence ID" value="SDE98500.1"/>
    <property type="molecule type" value="Genomic_DNA"/>
</dbReference>
<reference evidence="2 3" key="1">
    <citation type="submission" date="2016-10" db="EMBL/GenBank/DDBJ databases">
        <authorList>
            <person name="Varghese N."/>
            <person name="Submissions S."/>
        </authorList>
    </citation>
    <scope>NUCLEOTIDE SEQUENCE [LARGE SCALE GENOMIC DNA]</scope>
    <source>
        <strain evidence="2 3">CGMCC 1.3527</strain>
    </source>
</reference>
<dbReference type="SUPFAM" id="SSF56281">
    <property type="entry name" value="Metallo-hydrolase/oxidoreductase"/>
    <property type="match status" value="1"/>
</dbReference>
<accession>A0A1G7HDG8</accession>
<dbReference type="InterPro" id="IPR001279">
    <property type="entry name" value="Metallo-B-lactamas"/>
</dbReference>
<organism evidence="2 3">
    <name type="scientific">Halorubrum xinjiangense</name>
    <dbReference type="NCBI Taxonomy" id="261291"/>
    <lineage>
        <taxon>Archaea</taxon>
        <taxon>Methanobacteriati</taxon>
        <taxon>Methanobacteriota</taxon>
        <taxon>Stenosarchaea group</taxon>
        <taxon>Halobacteria</taxon>
        <taxon>Halobacteriales</taxon>
        <taxon>Haloferacaceae</taxon>
        <taxon>Halorubrum</taxon>
    </lineage>
</organism>
<sequence length="357" mass="37981">MPGRRVVRVKRIQLGNTVFEGANDVYLLDGETTALVDTGVALPDVRGELVDGLAEYGVAFADVDAVVLTHWHPDHAGLAGEIQAAGGADVYVHEADAGLVDGTETPLFADRDLQRETFERWGMPAADRERLTDFFDAVSTDLSGEPADVTTFVDGDAIEAGGVELEALHLPGHTAGLSGFAFDPRMVPDHEPVAGDDATEEAFTGDALLPKYTPNVGGADVRVEGALAAYGESLARIVARDFDAAHPGHRWRIDEPSRRAATILDHHRHRTRRVIGVLDESGPATAWEVSAALFGSLEGIHVLHGPGEAFSHLDHLAAAGVVERDGTAYRLVDPDPDVDALFPTTPLDDLVDGSDDA</sequence>
<evidence type="ECO:0000259" key="1">
    <source>
        <dbReference type="SMART" id="SM00849"/>
    </source>
</evidence>
<feature type="domain" description="Metallo-beta-lactamase" evidence="1">
    <location>
        <begin position="22"/>
        <end position="249"/>
    </location>
</feature>
<proteinExistence type="predicted"/>
<evidence type="ECO:0000313" key="2">
    <source>
        <dbReference type="EMBL" id="SDE98500.1"/>
    </source>
</evidence>
<name>A0A1G7HDG8_9EURY</name>
<dbReference type="SMART" id="SM00849">
    <property type="entry name" value="Lactamase_B"/>
    <property type="match status" value="1"/>
</dbReference>
<dbReference type="AlphaFoldDB" id="A0A1G7HDG8"/>
<evidence type="ECO:0000313" key="3">
    <source>
        <dbReference type="Proteomes" id="UP000324020"/>
    </source>
</evidence>
<keyword evidence="3" id="KW-1185">Reference proteome</keyword>